<dbReference type="Proteomes" id="UP000694620">
    <property type="component" value="Chromosome 4"/>
</dbReference>
<dbReference type="AlphaFoldDB" id="A0A8C4SED2"/>
<reference evidence="1" key="2">
    <citation type="submission" date="2025-08" db="UniProtKB">
        <authorList>
            <consortium name="Ensembl"/>
        </authorList>
    </citation>
    <scope>IDENTIFICATION</scope>
</reference>
<evidence type="ECO:0000313" key="2">
    <source>
        <dbReference type="Proteomes" id="UP000694620"/>
    </source>
</evidence>
<name>A0A8C4SED2_ERPCA</name>
<dbReference type="PANTHER" id="PTHR35083:SF2">
    <property type="entry name" value="CHROMOSOME 17 CXORF38 HOMOLOG"/>
    <property type="match status" value="1"/>
</dbReference>
<accession>A0A8C4SED2</accession>
<reference evidence="1" key="3">
    <citation type="submission" date="2025-09" db="UniProtKB">
        <authorList>
            <consortium name="Ensembl"/>
        </authorList>
    </citation>
    <scope>IDENTIFICATION</scope>
</reference>
<keyword evidence="2" id="KW-1185">Reference proteome</keyword>
<organism evidence="1 2">
    <name type="scientific">Erpetoichthys calabaricus</name>
    <name type="common">Rope fish</name>
    <name type="synonym">Calamoichthys calabaricus</name>
    <dbReference type="NCBI Taxonomy" id="27687"/>
    <lineage>
        <taxon>Eukaryota</taxon>
        <taxon>Metazoa</taxon>
        <taxon>Chordata</taxon>
        <taxon>Craniata</taxon>
        <taxon>Vertebrata</taxon>
        <taxon>Euteleostomi</taxon>
        <taxon>Actinopterygii</taxon>
        <taxon>Polypteriformes</taxon>
        <taxon>Polypteridae</taxon>
        <taxon>Erpetoichthys</taxon>
    </lineage>
</organism>
<dbReference type="Pfam" id="PF15112">
    <property type="entry name" value="DUF4559"/>
    <property type="match status" value="1"/>
</dbReference>
<proteinExistence type="predicted"/>
<dbReference type="InterPro" id="IPR027897">
    <property type="entry name" value="DUF4559"/>
</dbReference>
<dbReference type="GeneTree" id="ENSGT00390000006290"/>
<dbReference type="PANTHER" id="PTHR35083">
    <property type="entry name" value="RGD1565685 PROTEIN"/>
    <property type="match status" value="1"/>
</dbReference>
<reference evidence="1" key="1">
    <citation type="submission" date="2021-06" db="EMBL/GenBank/DDBJ databases">
        <authorList>
            <consortium name="Wellcome Sanger Institute Data Sharing"/>
        </authorList>
    </citation>
    <scope>NUCLEOTIDE SEQUENCE [LARGE SCALE GENOMIC DNA]</scope>
</reference>
<sequence length="346" mass="40667">MVFAELSVRLNDIGYKNWLKAGYCLVKLRDGLQGFVKNEMRDFHQTLSRKNPQLRKGIQCRQGCKPRGNQFYDLCEQCKTWKEEILKHHTSRDACVHWGNCRPWLWSTEYWEMAKAYMPRGQLDIPGPEKCDAAALLNLINFCDRFNFINRQKVREVIKSRNELMHSCEMRVTPQWIVQYERKLEELIQELKHVPEVTSAGQEMRELLSVDWVVHIPGQDYVDGDESQFVDPEVISTVEAEILQESLRELYLKAQEDSSANAQQLQELQKLRGFIEANKDLKEQFHNQLLQVDNLYLPADLLTNQESKRYKQEEEHDKEEGMENLKTISIFLPIYKMSSHSVKEAV</sequence>
<evidence type="ECO:0000313" key="1">
    <source>
        <dbReference type="Ensembl" id="ENSECRP00000015229.1"/>
    </source>
</evidence>
<gene>
    <name evidence="1" type="primary">CXorf38</name>
</gene>
<protein>
    <submittedName>
        <fullName evidence="1">Chromosome X open reading frame 38</fullName>
    </submittedName>
</protein>
<dbReference type="Ensembl" id="ENSECRT00000015498.1">
    <property type="protein sequence ID" value="ENSECRP00000015229.1"/>
    <property type="gene ID" value="ENSECRG00000010152.1"/>
</dbReference>